<dbReference type="InterPro" id="IPR029058">
    <property type="entry name" value="AB_hydrolase_fold"/>
</dbReference>
<keyword evidence="3" id="KW-0808">Transferase</keyword>
<feature type="active site" description="Nucleophile" evidence="1">
    <location>
        <position position="133"/>
    </location>
</feature>
<dbReference type="GO" id="GO:0016747">
    <property type="term" value="F:acyltransferase activity, transferring groups other than amino-acyl groups"/>
    <property type="evidence" value="ECO:0007669"/>
    <property type="project" value="InterPro"/>
</dbReference>
<reference evidence="3 4" key="1">
    <citation type="submission" date="2017-03" db="EMBL/GenBank/DDBJ databases">
        <title>Complete genome sequence of the novel DNRA strain Pseudomonas sp. S-6-2 isolated from Chinese polluted river sediment. Journal of Biotechnology.</title>
        <authorList>
            <person name="Li J."/>
            <person name="Xiang F."/>
            <person name="Wang L."/>
            <person name="Xi L."/>
            <person name="Liu J."/>
        </authorList>
    </citation>
    <scope>NUCLEOTIDE SEQUENCE [LARGE SCALE GENOMIC DNA]</scope>
    <source>
        <strain evidence="3 4">S-6-2</strain>
    </source>
</reference>
<name>A0A1V0B1B6_9GAMM</name>
<evidence type="ECO:0000313" key="3">
    <source>
        <dbReference type="EMBL" id="AQZ93722.1"/>
    </source>
</evidence>
<feature type="active site" evidence="1">
    <location>
        <position position="286"/>
    </location>
</feature>
<evidence type="ECO:0000259" key="2">
    <source>
        <dbReference type="Pfam" id="PF00561"/>
    </source>
</evidence>
<dbReference type="KEGG" id="ppha:BVH74_02640"/>
<dbReference type="InterPro" id="IPR008220">
    <property type="entry name" value="HAT_MetX-like"/>
</dbReference>
<evidence type="ECO:0000313" key="4">
    <source>
        <dbReference type="Proteomes" id="UP000243488"/>
    </source>
</evidence>
<dbReference type="NCBIfam" id="NF005757">
    <property type="entry name" value="PRK07581.1"/>
    <property type="match status" value="1"/>
</dbReference>
<dbReference type="PANTHER" id="PTHR32268">
    <property type="entry name" value="HOMOSERINE O-ACETYLTRANSFERASE"/>
    <property type="match status" value="1"/>
</dbReference>
<dbReference type="PIRSF" id="PIRSF000443">
    <property type="entry name" value="Homoser_Ac_trans"/>
    <property type="match status" value="1"/>
</dbReference>
<evidence type="ECO:0000256" key="1">
    <source>
        <dbReference type="PIRSR" id="PIRSR000443-1"/>
    </source>
</evidence>
<feature type="domain" description="AB hydrolase-1" evidence="2">
    <location>
        <begin position="66"/>
        <end position="317"/>
    </location>
</feature>
<organism evidence="3 4">
    <name type="scientific">Halopseudomonas phragmitis</name>
    <dbReference type="NCBI Taxonomy" id="1931241"/>
    <lineage>
        <taxon>Bacteria</taxon>
        <taxon>Pseudomonadati</taxon>
        <taxon>Pseudomonadota</taxon>
        <taxon>Gammaproteobacteria</taxon>
        <taxon>Pseudomonadales</taxon>
        <taxon>Pseudomonadaceae</taxon>
        <taxon>Halopseudomonas</taxon>
    </lineage>
</organism>
<dbReference type="InterPro" id="IPR000073">
    <property type="entry name" value="AB_hydrolase_1"/>
</dbReference>
<protein>
    <submittedName>
        <fullName evidence="3">Homoserine acetyltransferase</fullName>
    </submittedName>
</protein>
<accession>A0A1V0B1B6</accession>
<feature type="active site" evidence="1">
    <location>
        <position position="315"/>
    </location>
</feature>
<dbReference type="RefSeq" id="WP_080048580.1">
    <property type="nucleotide sequence ID" value="NZ_CP020100.1"/>
</dbReference>
<dbReference type="EMBL" id="CP020100">
    <property type="protein sequence ID" value="AQZ93722.1"/>
    <property type="molecule type" value="Genomic_DNA"/>
</dbReference>
<dbReference type="Proteomes" id="UP000243488">
    <property type="component" value="Chromosome"/>
</dbReference>
<gene>
    <name evidence="3" type="ORF">BVH74_02640</name>
</gene>
<dbReference type="SUPFAM" id="SSF53474">
    <property type="entry name" value="alpha/beta-Hydrolases"/>
    <property type="match status" value="1"/>
</dbReference>
<keyword evidence="4" id="KW-1185">Reference proteome</keyword>
<dbReference type="Pfam" id="PF00561">
    <property type="entry name" value="Abhydrolase_1"/>
    <property type="match status" value="1"/>
</dbReference>
<sequence length="340" mass="37494">MKENQPLVQTYRLGNLTLQNGQTLYDGQLSYLKLGELNAAGDNLIVLPTYYGGTHLGNLPLVGAHSPLDPARYCILIPNLLGNGQSSSPSNSPTPQHAAHFPAISLADNVRAQKQLIEARFADAAPALVLGWSMGGMQALQWGCLYPERVSRILSICATARCWPHNRVFLDGVEAALTCDPQWQNGHYQSPPRAGLKAFARVYAGWAYSQAFYRDALYRQLGFDNIDALLAYWEQDHLAQDANDLLCMLDTWRRGDISANPQFNTDFTAALGAIRAKTLIMPCSTDLYFTAEDAAWEARRMPDAELRVLHSDWGHCAGAPGRHPADTRQILRACAELLNA</sequence>
<dbReference type="STRING" id="1931241.BVH74_02640"/>
<dbReference type="PANTHER" id="PTHR32268:SF15">
    <property type="entry name" value="HOMOSERINE ACETYLTRANSFERASE FAMILY PROTEIN (AFU_ORTHOLOGUE AFUA_1G15350)"/>
    <property type="match status" value="1"/>
</dbReference>
<dbReference type="Gene3D" id="3.40.50.1820">
    <property type="entry name" value="alpha/beta hydrolase"/>
    <property type="match status" value="1"/>
</dbReference>
<dbReference type="AlphaFoldDB" id="A0A1V0B1B6"/>
<proteinExistence type="predicted"/>